<proteinExistence type="predicted"/>
<dbReference type="AlphaFoldDB" id="A0A8J2PUL3"/>
<evidence type="ECO:0000313" key="2">
    <source>
        <dbReference type="Proteomes" id="UP000708208"/>
    </source>
</evidence>
<reference evidence="1" key="1">
    <citation type="submission" date="2021-06" db="EMBL/GenBank/DDBJ databases">
        <authorList>
            <person name="Hodson N. C."/>
            <person name="Mongue J. A."/>
            <person name="Jaron S. K."/>
        </authorList>
    </citation>
    <scope>NUCLEOTIDE SEQUENCE</scope>
</reference>
<name>A0A8J2PUL3_9HEXA</name>
<keyword evidence="2" id="KW-1185">Reference proteome</keyword>
<dbReference type="Proteomes" id="UP000708208">
    <property type="component" value="Unassembled WGS sequence"/>
</dbReference>
<sequence>MRGWDRSLGSRLAPLAERIKTPVNDVIANVRTRCVQEIRNRKGHWSRKVLILPCFGEDQPFISDIHPVTLVS</sequence>
<protein>
    <submittedName>
        <fullName evidence="1">Uncharacterized protein</fullName>
    </submittedName>
</protein>
<comment type="caution">
    <text evidence="1">The sequence shown here is derived from an EMBL/GenBank/DDBJ whole genome shotgun (WGS) entry which is preliminary data.</text>
</comment>
<organism evidence="1 2">
    <name type="scientific">Allacma fusca</name>
    <dbReference type="NCBI Taxonomy" id="39272"/>
    <lineage>
        <taxon>Eukaryota</taxon>
        <taxon>Metazoa</taxon>
        <taxon>Ecdysozoa</taxon>
        <taxon>Arthropoda</taxon>
        <taxon>Hexapoda</taxon>
        <taxon>Collembola</taxon>
        <taxon>Symphypleona</taxon>
        <taxon>Sminthuridae</taxon>
        <taxon>Allacma</taxon>
    </lineage>
</organism>
<gene>
    <name evidence="1" type="ORF">AFUS01_LOCUS38566</name>
</gene>
<dbReference type="EMBL" id="CAJVCH010548251">
    <property type="protein sequence ID" value="CAG7828656.1"/>
    <property type="molecule type" value="Genomic_DNA"/>
</dbReference>
<accession>A0A8J2PUL3</accession>
<evidence type="ECO:0000313" key="1">
    <source>
        <dbReference type="EMBL" id="CAG7828656.1"/>
    </source>
</evidence>